<dbReference type="SUPFAM" id="SSF48452">
    <property type="entry name" value="TPR-like"/>
    <property type="match status" value="1"/>
</dbReference>
<evidence type="ECO:0000256" key="2">
    <source>
        <dbReference type="ARBA" id="ARBA00022777"/>
    </source>
</evidence>
<keyword evidence="5" id="KW-0472">Membrane</keyword>
<keyword evidence="5" id="KW-0812">Transmembrane</keyword>
<keyword evidence="6" id="KW-0732">Signal</keyword>
<gene>
    <name evidence="8" type="ORF">SanaruYs_18790</name>
</gene>
<evidence type="ECO:0000256" key="5">
    <source>
        <dbReference type="SAM" id="Phobius"/>
    </source>
</evidence>
<evidence type="ECO:0000313" key="9">
    <source>
        <dbReference type="Proteomes" id="UP000288227"/>
    </source>
</evidence>
<keyword evidence="1" id="KW-0808">Transferase</keyword>
<dbReference type="SMART" id="SM00028">
    <property type="entry name" value="TPR"/>
    <property type="match status" value="8"/>
</dbReference>
<dbReference type="Pfam" id="PF13181">
    <property type="entry name" value="TPR_8"/>
    <property type="match status" value="2"/>
</dbReference>
<proteinExistence type="predicted"/>
<dbReference type="Gene3D" id="1.25.40.10">
    <property type="entry name" value="Tetratricopeptide repeat domain"/>
    <property type="match status" value="3"/>
</dbReference>
<feature type="transmembrane region" description="Helical" evidence="5">
    <location>
        <begin position="445"/>
        <end position="465"/>
    </location>
</feature>
<dbReference type="Pfam" id="PF02518">
    <property type="entry name" value="HATPase_c"/>
    <property type="match status" value="1"/>
</dbReference>
<dbReference type="Gene3D" id="3.30.565.10">
    <property type="entry name" value="Histidine kinase-like ATPase, C-terminal domain"/>
    <property type="match status" value="1"/>
</dbReference>
<dbReference type="InterPro" id="IPR019734">
    <property type="entry name" value="TPR_rpt"/>
</dbReference>
<dbReference type="EMBL" id="BHXQ01000003">
    <property type="protein sequence ID" value="GCC51651.1"/>
    <property type="molecule type" value="Genomic_DNA"/>
</dbReference>
<evidence type="ECO:0000313" key="8">
    <source>
        <dbReference type="EMBL" id="GCC51651.1"/>
    </source>
</evidence>
<dbReference type="PANTHER" id="PTHR24421">
    <property type="entry name" value="NITRATE/NITRITE SENSOR PROTEIN NARX-RELATED"/>
    <property type="match status" value="1"/>
</dbReference>
<evidence type="ECO:0000259" key="7">
    <source>
        <dbReference type="PROSITE" id="PS50109"/>
    </source>
</evidence>
<dbReference type="AlphaFoldDB" id="A0A401U9U2"/>
<reference evidence="8 9" key="1">
    <citation type="submission" date="2018-11" db="EMBL/GenBank/DDBJ databases">
        <title>Chryseotalea sanarue gen. nov., sp., nov., a member of the family Cytophagaceae, isolated from a brackish lake in Hamamatsu Japan.</title>
        <authorList>
            <person name="Maejima Y."/>
            <person name="Iino T."/>
            <person name="Muraguchi Y."/>
            <person name="Fukuda K."/>
            <person name="Ohkuma M."/>
            <person name="Moriuchi R."/>
            <person name="Dohra H."/>
            <person name="Kimbara K."/>
            <person name="Shintani M."/>
        </authorList>
    </citation>
    <scope>NUCLEOTIDE SEQUENCE [LARGE SCALE GENOMIC DNA]</scope>
    <source>
        <strain evidence="8 9">Ys</strain>
    </source>
</reference>
<keyword evidence="9" id="KW-1185">Reference proteome</keyword>
<dbReference type="Pfam" id="PF07730">
    <property type="entry name" value="HisKA_3"/>
    <property type="match status" value="1"/>
</dbReference>
<name>A0A401U9U2_9BACT</name>
<keyword evidence="2" id="KW-0418">Kinase</keyword>
<dbReference type="InterPro" id="IPR036890">
    <property type="entry name" value="HATPase_C_sf"/>
</dbReference>
<sequence length="677" mass="77012">MKKIQAIIVLLLTATAVFPQVTLPDSTLKRLKLDSAVQIVKQHKGDTTEINTLIWLAFATEGNNTKQSIQYLNDALQLSFKLESNKSIVKVYNEIGTLYHDRGQYDSSIYYYHKALRLCNNNAGQCSEAYQGLAVNLLWLTQHDSAKYYLSLAEVISKTSKNFEDLAGIYNSQGNIFLQEGNYEQALNCYILSAKIQDSLLHDPVAQSRALANIGNVQYLIGDYGKALTYAKEAQSISQKHNLQKNLAYISQLIGRIYRKQKMLDEALLEYKKALDSYLKLGYVRETSETYSNIGNIYFDRGDYEMAQSQYAKAIGISKKSSNDQLLGRVYTAMGYTFLQLKRYQVAIAYMDSAQVIAKKINDPYTILDSYEVLSDIYVGQKKFEEALQYYEYFTQLKDSLNEASNVSEIQELELKYQNEKKVAEIELLKSNQRVQDLTLSRQRLLISAIVILLIASLFIGFLLVNRYRVTSRTKRLLEIEKVRNNLARDLHDDIGSTLSSINILSQVALNEKNGNVQNYLQRIGDQSARIMEDIGDMVWSVNPHNDSIREVVSHMREFASEILESKNITYHFTEQISQGVKLTPEQRKNLFLVFKETINNAAKYSEASRVDIKLLQAEQNLIMRITDNGKGFDTKHVKSGNGLRNQRERANEVKGEFSVKSIAGEGTIAELHLPIA</sequence>
<accession>A0A401U9U2</accession>
<organism evidence="8 9">
    <name type="scientific">Chryseotalea sanaruensis</name>
    <dbReference type="NCBI Taxonomy" id="2482724"/>
    <lineage>
        <taxon>Bacteria</taxon>
        <taxon>Pseudomonadati</taxon>
        <taxon>Bacteroidota</taxon>
        <taxon>Cytophagia</taxon>
        <taxon>Cytophagales</taxon>
        <taxon>Chryseotaleaceae</taxon>
        <taxon>Chryseotalea</taxon>
    </lineage>
</organism>
<evidence type="ECO:0000256" key="6">
    <source>
        <dbReference type="SAM" id="SignalP"/>
    </source>
</evidence>
<dbReference type="InterPro" id="IPR005467">
    <property type="entry name" value="His_kinase_dom"/>
</dbReference>
<feature type="signal peptide" evidence="6">
    <location>
        <begin position="1"/>
        <end position="19"/>
    </location>
</feature>
<keyword evidence="3" id="KW-0902">Two-component regulatory system</keyword>
<comment type="caution">
    <text evidence="8">The sequence shown here is derived from an EMBL/GenBank/DDBJ whole genome shotgun (WGS) entry which is preliminary data.</text>
</comment>
<dbReference type="RefSeq" id="WP_127122305.1">
    <property type="nucleotide sequence ID" value="NZ_BHXQ01000003.1"/>
</dbReference>
<protein>
    <submittedName>
        <fullName evidence="8">Tetratricopeptide repeat protein</fullName>
    </submittedName>
</protein>
<dbReference type="Pfam" id="PF13374">
    <property type="entry name" value="TPR_10"/>
    <property type="match status" value="1"/>
</dbReference>
<dbReference type="Pfam" id="PF13424">
    <property type="entry name" value="TPR_12"/>
    <property type="match status" value="2"/>
</dbReference>
<dbReference type="GO" id="GO:0000155">
    <property type="term" value="F:phosphorelay sensor kinase activity"/>
    <property type="evidence" value="ECO:0007669"/>
    <property type="project" value="InterPro"/>
</dbReference>
<dbReference type="InterPro" id="IPR011990">
    <property type="entry name" value="TPR-like_helical_dom_sf"/>
</dbReference>
<dbReference type="OrthoDB" id="1523646at2"/>
<keyword evidence="4" id="KW-0802">TPR repeat</keyword>
<dbReference type="InterPro" id="IPR050482">
    <property type="entry name" value="Sensor_HK_TwoCompSys"/>
</dbReference>
<dbReference type="Proteomes" id="UP000288227">
    <property type="component" value="Unassembled WGS sequence"/>
</dbReference>
<dbReference type="GO" id="GO:0046983">
    <property type="term" value="F:protein dimerization activity"/>
    <property type="evidence" value="ECO:0007669"/>
    <property type="project" value="InterPro"/>
</dbReference>
<dbReference type="CDD" id="cd16917">
    <property type="entry name" value="HATPase_UhpB-NarQ-NarX-like"/>
    <property type="match status" value="1"/>
</dbReference>
<dbReference type="InterPro" id="IPR003594">
    <property type="entry name" value="HATPase_dom"/>
</dbReference>
<dbReference type="GO" id="GO:0016020">
    <property type="term" value="C:membrane"/>
    <property type="evidence" value="ECO:0007669"/>
    <property type="project" value="InterPro"/>
</dbReference>
<feature type="repeat" description="TPR" evidence="4">
    <location>
        <begin position="89"/>
        <end position="122"/>
    </location>
</feature>
<evidence type="ECO:0000256" key="3">
    <source>
        <dbReference type="ARBA" id="ARBA00023012"/>
    </source>
</evidence>
<feature type="domain" description="Histidine kinase" evidence="7">
    <location>
        <begin position="486"/>
        <end position="677"/>
    </location>
</feature>
<evidence type="ECO:0000256" key="1">
    <source>
        <dbReference type="ARBA" id="ARBA00022679"/>
    </source>
</evidence>
<dbReference type="SUPFAM" id="SSF55874">
    <property type="entry name" value="ATPase domain of HSP90 chaperone/DNA topoisomerase II/histidine kinase"/>
    <property type="match status" value="1"/>
</dbReference>
<evidence type="ECO:0000256" key="4">
    <source>
        <dbReference type="PROSITE-ProRule" id="PRU00339"/>
    </source>
</evidence>
<dbReference type="InterPro" id="IPR011712">
    <property type="entry name" value="Sig_transdc_His_kin_sub3_dim/P"/>
</dbReference>
<dbReference type="SUPFAM" id="SSF81901">
    <property type="entry name" value="HCP-like"/>
    <property type="match status" value="1"/>
</dbReference>
<keyword evidence="5" id="KW-1133">Transmembrane helix</keyword>
<feature type="chain" id="PRO_5019401317" evidence="6">
    <location>
        <begin position="20"/>
        <end position="677"/>
    </location>
</feature>
<dbReference type="PROSITE" id="PS50109">
    <property type="entry name" value="HIS_KIN"/>
    <property type="match status" value="1"/>
</dbReference>
<dbReference type="PROSITE" id="PS50005">
    <property type="entry name" value="TPR"/>
    <property type="match status" value="2"/>
</dbReference>
<dbReference type="Gene3D" id="1.20.5.1930">
    <property type="match status" value="1"/>
</dbReference>
<feature type="repeat" description="TPR" evidence="4">
    <location>
        <begin position="288"/>
        <end position="321"/>
    </location>
</feature>